<organism evidence="1">
    <name type="scientific">Arundo donax</name>
    <name type="common">Giant reed</name>
    <name type="synonym">Donax arundinaceus</name>
    <dbReference type="NCBI Taxonomy" id="35708"/>
    <lineage>
        <taxon>Eukaryota</taxon>
        <taxon>Viridiplantae</taxon>
        <taxon>Streptophyta</taxon>
        <taxon>Embryophyta</taxon>
        <taxon>Tracheophyta</taxon>
        <taxon>Spermatophyta</taxon>
        <taxon>Magnoliopsida</taxon>
        <taxon>Liliopsida</taxon>
        <taxon>Poales</taxon>
        <taxon>Poaceae</taxon>
        <taxon>PACMAD clade</taxon>
        <taxon>Arundinoideae</taxon>
        <taxon>Arundineae</taxon>
        <taxon>Arundo</taxon>
    </lineage>
</organism>
<reference evidence="1" key="1">
    <citation type="submission" date="2014-09" db="EMBL/GenBank/DDBJ databases">
        <authorList>
            <person name="Magalhaes I.L.F."/>
            <person name="Oliveira U."/>
            <person name="Santos F.R."/>
            <person name="Vidigal T.H.D.A."/>
            <person name="Brescovit A.D."/>
            <person name="Santos A.J."/>
        </authorList>
    </citation>
    <scope>NUCLEOTIDE SEQUENCE</scope>
    <source>
        <tissue evidence="1">Shoot tissue taken approximately 20 cm above the soil surface</tissue>
    </source>
</reference>
<sequence length="58" mass="6160">MLIAAGSRTGRAPSAQGGVNSLGLRLLLELKKGDPDLALCKEPDSLYRIENPNCSCMD</sequence>
<protein>
    <submittedName>
        <fullName evidence="1">Uncharacterized protein</fullName>
    </submittedName>
</protein>
<name>A0A0A9UB99_ARUDO</name>
<proteinExistence type="predicted"/>
<reference evidence="1" key="2">
    <citation type="journal article" date="2015" name="Data Brief">
        <title>Shoot transcriptome of the giant reed, Arundo donax.</title>
        <authorList>
            <person name="Barrero R.A."/>
            <person name="Guerrero F.D."/>
            <person name="Moolhuijzen P."/>
            <person name="Goolsby J.A."/>
            <person name="Tidwell J."/>
            <person name="Bellgard S.E."/>
            <person name="Bellgard M.I."/>
        </authorList>
    </citation>
    <scope>NUCLEOTIDE SEQUENCE</scope>
    <source>
        <tissue evidence="1">Shoot tissue taken approximately 20 cm above the soil surface</tissue>
    </source>
</reference>
<accession>A0A0A9UB99</accession>
<dbReference type="EMBL" id="GBRH01282580">
    <property type="protein sequence ID" value="JAD15315.1"/>
    <property type="molecule type" value="Transcribed_RNA"/>
</dbReference>
<evidence type="ECO:0000313" key="1">
    <source>
        <dbReference type="EMBL" id="JAD15315.1"/>
    </source>
</evidence>
<dbReference type="AlphaFoldDB" id="A0A0A9UB99"/>